<gene>
    <name evidence="1" type="ORF">SAMN04488516_103199</name>
</gene>
<accession>A0A1H0CUZ1</accession>
<evidence type="ECO:0000313" key="2">
    <source>
        <dbReference type="Proteomes" id="UP000199602"/>
    </source>
</evidence>
<dbReference type="InterPro" id="IPR008651">
    <property type="entry name" value="Uncharacterised_HicB"/>
</dbReference>
<dbReference type="RefSeq" id="WP_092064526.1">
    <property type="nucleotide sequence ID" value="NZ_FNIN01000003.1"/>
</dbReference>
<organism evidence="1 2">
    <name type="scientific">Desulfonauticus submarinus</name>
    <dbReference type="NCBI Taxonomy" id="206665"/>
    <lineage>
        <taxon>Bacteria</taxon>
        <taxon>Pseudomonadati</taxon>
        <taxon>Thermodesulfobacteriota</taxon>
        <taxon>Desulfovibrionia</taxon>
        <taxon>Desulfovibrionales</taxon>
        <taxon>Desulfonauticaceae</taxon>
        <taxon>Desulfonauticus</taxon>
    </lineage>
</organism>
<dbReference type="SUPFAM" id="SSF47598">
    <property type="entry name" value="Ribbon-helix-helix"/>
    <property type="match status" value="1"/>
</dbReference>
<dbReference type="NCBIfam" id="NF041551">
    <property type="entry name" value="YlcI_YnfO_N"/>
    <property type="match status" value="1"/>
</dbReference>
<reference evidence="1 2" key="1">
    <citation type="submission" date="2016-10" db="EMBL/GenBank/DDBJ databases">
        <authorList>
            <person name="de Groot N.N."/>
        </authorList>
    </citation>
    <scope>NUCLEOTIDE SEQUENCE [LARGE SCALE GENOMIC DNA]</scope>
    <source>
        <strain evidence="1 2">DSM 15269</strain>
    </source>
</reference>
<dbReference type="InterPro" id="IPR010985">
    <property type="entry name" value="Ribbon_hlx_hlx"/>
</dbReference>
<protein>
    <submittedName>
        <fullName evidence="1">HicB family protein</fullName>
    </submittedName>
</protein>
<name>A0A1H0CUZ1_9BACT</name>
<dbReference type="EMBL" id="FNIN01000003">
    <property type="protein sequence ID" value="SDN61674.1"/>
    <property type="molecule type" value="Genomic_DNA"/>
</dbReference>
<keyword evidence="2" id="KW-1185">Reference proteome</keyword>
<dbReference type="AlphaFoldDB" id="A0A1H0CUZ1"/>
<proteinExistence type="predicted"/>
<dbReference type="GO" id="GO:0006355">
    <property type="term" value="P:regulation of DNA-templated transcription"/>
    <property type="evidence" value="ECO:0007669"/>
    <property type="project" value="InterPro"/>
</dbReference>
<evidence type="ECO:0000313" key="1">
    <source>
        <dbReference type="EMBL" id="SDN61674.1"/>
    </source>
</evidence>
<dbReference type="OrthoDB" id="598413at2"/>
<dbReference type="Pfam" id="PF05534">
    <property type="entry name" value="HicB"/>
    <property type="match status" value="1"/>
</dbReference>
<dbReference type="STRING" id="206665.SAMN04488516_103199"/>
<sequence>MSTLSVHLPKSLHKTVQELSKKEGVSINQFIVSALSEKISALMTLEYLKEKQKNASKEKFLNALNDVPDVEPLEDDKLY</sequence>
<dbReference type="Proteomes" id="UP000199602">
    <property type="component" value="Unassembled WGS sequence"/>
</dbReference>